<accession>A0A2G1DGP3</accession>
<dbReference type="RefSeq" id="WP_099342874.1">
    <property type="nucleotide sequence ID" value="NZ_CP032098.1"/>
</dbReference>
<dbReference type="KEGG" id="amol:AMOL_1498"/>
<name>A0A2G1DGP3_9BACT</name>
<dbReference type="AlphaFoldDB" id="A0A2G1DGP3"/>
<organism evidence="2 3">
    <name type="scientific">Malaciobacter molluscorum LMG 25693</name>
    <dbReference type="NCBI Taxonomy" id="870501"/>
    <lineage>
        <taxon>Bacteria</taxon>
        <taxon>Pseudomonadati</taxon>
        <taxon>Campylobacterota</taxon>
        <taxon>Epsilonproteobacteria</taxon>
        <taxon>Campylobacterales</taxon>
        <taxon>Arcobacteraceae</taxon>
        <taxon>Malaciobacter</taxon>
    </lineage>
</organism>
<evidence type="ECO:0008006" key="5">
    <source>
        <dbReference type="Google" id="ProtNLM"/>
    </source>
</evidence>
<dbReference type="EMBL" id="NXFY01000014">
    <property type="protein sequence ID" value="PHO17661.1"/>
    <property type="molecule type" value="Genomic_DNA"/>
</dbReference>
<dbReference type="EMBL" id="CP032098">
    <property type="protein sequence ID" value="AXX92468.1"/>
    <property type="molecule type" value="Genomic_DNA"/>
</dbReference>
<evidence type="ECO:0000313" key="3">
    <source>
        <dbReference type="Proteomes" id="UP000221222"/>
    </source>
</evidence>
<evidence type="ECO:0000313" key="4">
    <source>
        <dbReference type="Proteomes" id="UP000262712"/>
    </source>
</evidence>
<dbReference type="Proteomes" id="UP000221222">
    <property type="component" value="Unassembled WGS sequence"/>
</dbReference>
<dbReference type="Proteomes" id="UP000262712">
    <property type="component" value="Chromosome"/>
</dbReference>
<proteinExistence type="predicted"/>
<reference evidence="1 4" key="2">
    <citation type="submission" date="2018-08" db="EMBL/GenBank/DDBJ databases">
        <title>Complete genome of the Arcobacter molluscorum type strain LMG 25693.</title>
        <authorList>
            <person name="Miller W.G."/>
            <person name="Yee E."/>
            <person name="Bono J.L."/>
        </authorList>
    </citation>
    <scope>NUCLEOTIDE SEQUENCE [LARGE SCALE GENOMIC DNA]</scope>
    <source>
        <strain evidence="1 4">CECT 7696</strain>
    </source>
</reference>
<evidence type="ECO:0000313" key="1">
    <source>
        <dbReference type="EMBL" id="AXX92468.1"/>
    </source>
</evidence>
<keyword evidence="3" id="KW-1185">Reference proteome</keyword>
<evidence type="ECO:0000313" key="2">
    <source>
        <dbReference type="EMBL" id="PHO17661.1"/>
    </source>
</evidence>
<gene>
    <name evidence="1" type="ORF">AMOL_1498</name>
    <name evidence="2" type="ORF">CPU12_09485</name>
</gene>
<sequence length="266" mass="30039">MDVSSINSNISNLNSLQHQELSRSSNTSKIAPISDEALSLNISVSYNLKRDELSNSLQSFNEGIAISELAKNGINKQVNILSNIQDKLQNKRIEDKNELKDEISNDLKEFTSVALNTKFKKETILSIEENYYKENNESFQIETKEANIQINKINTALISNDLANNLQKSDLNNETQFNNFVESVNNNKKYLQNLSDNFKQTSIQIQENAKDVIVKQHELSANNQTNNINFGKEANDFSKNNVISNMGYLAASQANIVQEQSIRLLS</sequence>
<protein>
    <recommendedName>
        <fullName evidence="5">Flagellin</fullName>
    </recommendedName>
</protein>
<reference evidence="2 3" key="1">
    <citation type="submission" date="2017-09" db="EMBL/GenBank/DDBJ databases">
        <title>Arcobacter canalis sp. nov., a new species isolated from a water canal contaminated with urban sewage.</title>
        <authorList>
            <person name="Perez-Cataluna A."/>
            <person name="Salas-Masso N."/>
            <person name="Figueras M.J."/>
        </authorList>
    </citation>
    <scope>NUCLEOTIDE SEQUENCE [LARGE SCALE GENOMIC DNA]</scope>
    <source>
        <strain evidence="2 3">F98-3</strain>
    </source>
</reference>